<organism evidence="1 2">
    <name type="scientific">Sphingomonas arvum</name>
    <dbReference type="NCBI Taxonomy" id="2992113"/>
    <lineage>
        <taxon>Bacteria</taxon>
        <taxon>Pseudomonadati</taxon>
        <taxon>Pseudomonadota</taxon>
        <taxon>Alphaproteobacteria</taxon>
        <taxon>Sphingomonadales</taxon>
        <taxon>Sphingomonadaceae</taxon>
        <taxon>Sphingomonas</taxon>
    </lineage>
</organism>
<accession>A0ABT3JDJ8</accession>
<protein>
    <recommendedName>
        <fullName evidence="3">Thymidylate kinase</fullName>
    </recommendedName>
</protein>
<keyword evidence="2" id="KW-1185">Reference proteome</keyword>
<sequence>MDLPASEERELRREARSSSDLAMRASGDSVCTTTEFRCPLNPAEKFVPSPVALALFAALERNGIRYCHWKSNVRLDETLTGRGDIDLLVHPADAGHFQCVIAECGFKLTVSRAGLGHPGVFHAVALDPDSGRVLDLHAYHQMVSGDSYVKSYRFGIDEEFLAETSTLMGVRVPDPSAELVLFLLRILLKHTSLLEIRKVNAHYGECTSELAWLLERSDLDRAAILLADWFPTVPMRLEELINRVGGRSVAPRVAAGMRLAWALRRTRRIGHLAAACSRVWRLAGKYIGRKRARRPLSLLAGGGFIALVGPKGTGKSTLTKLLAKQLGSKLAVEQIHFGKPPANWATFVLRLLTIGARRLLLRKTADASLPVGQPSSRDHSTWFVINKVLLALDRRRLLTRSMRQVASGTIVISDRCHVTNGTGMDGSAFDDRAIAGARSSLQRRLMEWERAIYHSLPRPRLVLQLHVPLATALERDRARNKAGGPDPEAIKRRWALESRSEFANSTICSINTEGDLDSTLREVTTCVWQAV</sequence>
<dbReference type="EMBL" id="JAPDOB010000001">
    <property type="protein sequence ID" value="MCW3796984.1"/>
    <property type="molecule type" value="Genomic_DNA"/>
</dbReference>
<dbReference type="SUPFAM" id="SSF52540">
    <property type="entry name" value="P-loop containing nucleoside triphosphate hydrolases"/>
    <property type="match status" value="1"/>
</dbReference>
<evidence type="ECO:0008006" key="3">
    <source>
        <dbReference type="Google" id="ProtNLM"/>
    </source>
</evidence>
<evidence type="ECO:0000313" key="1">
    <source>
        <dbReference type="EMBL" id="MCW3796984.1"/>
    </source>
</evidence>
<name>A0ABT3JDJ8_9SPHN</name>
<gene>
    <name evidence="1" type="ORF">OMW55_04085</name>
</gene>
<reference evidence="1 2" key="1">
    <citation type="submission" date="2022-10" db="EMBL/GenBank/DDBJ databases">
        <title>Sphingomonas sp.</title>
        <authorList>
            <person name="Jin C."/>
        </authorList>
    </citation>
    <scope>NUCLEOTIDE SEQUENCE [LARGE SCALE GENOMIC DNA]</scope>
    <source>
        <strain evidence="1 2">BN140010</strain>
    </source>
</reference>
<dbReference type="InterPro" id="IPR027417">
    <property type="entry name" value="P-loop_NTPase"/>
</dbReference>
<dbReference type="Gene3D" id="3.40.50.300">
    <property type="entry name" value="P-loop containing nucleotide triphosphate hydrolases"/>
    <property type="match status" value="1"/>
</dbReference>
<dbReference type="RefSeq" id="WP_264881025.1">
    <property type="nucleotide sequence ID" value="NZ_JAPDOB010000001.1"/>
</dbReference>
<evidence type="ECO:0000313" key="2">
    <source>
        <dbReference type="Proteomes" id="UP001526246"/>
    </source>
</evidence>
<dbReference type="Proteomes" id="UP001526246">
    <property type="component" value="Unassembled WGS sequence"/>
</dbReference>
<proteinExistence type="predicted"/>
<comment type="caution">
    <text evidence="1">The sequence shown here is derived from an EMBL/GenBank/DDBJ whole genome shotgun (WGS) entry which is preliminary data.</text>
</comment>